<dbReference type="EMBL" id="FQXK01000072">
    <property type="protein sequence ID" value="SHJ12448.1"/>
    <property type="molecule type" value="Genomic_DNA"/>
</dbReference>
<sequence>MRCLETMKITEILRLREMKLNLRDIASAVGCSKTTVGDILNKCKECGLSYEEALKLSPDRINELIYPETFGRKQSKDEPDWESIYKRLMSSSRINLFYIWEQEYRKDNPDGYSYSYFCAKFNTWKDKTGKEVVLPQEREPGKELFIDWIGDTLDCVVEYGTGVVHSAHFFVTTLGDSSYPFVEAFPDETQINWNQAHIDAFEWYGGLPRILVPDNCKTAVIHANLYNPEINQAYRDLARHYQLASFLPESESQGISQPLNPALVGSRHGFLSGSKVKLIIALMLLMQIFVIAYLNYQRGTSNIVQAQEKVTFLHWISRH</sequence>
<keyword evidence="3" id="KW-1185">Reference proteome</keyword>
<gene>
    <name evidence="2" type="ORF">SAMN02745229_04127</name>
</gene>
<protein>
    <recommendedName>
        <fullName evidence="4">Transposase</fullName>
    </recommendedName>
</protein>
<dbReference type="PANTHER" id="PTHR35004">
    <property type="entry name" value="TRANSPOSASE RV3428C-RELATED"/>
    <property type="match status" value="1"/>
</dbReference>
<dbReference type="OrthoDB" id="3193769at2"/>
<organism evidence="2 3">
    <name type="scientific">Butyrivibrio fibrisolvens DSM 3071</name>
    <dbReference type="NCBI Taxonomy" id="1121131"/>
    <lineage>
        <taxon>Bacteria</taxon>
        <taxon>Bacillati</taxon>
        <taxon>Bacillota</taxon>
        <taxon>Clostridia</taxon>
        <taxon>Lachnospirales</taxon>
        <taxon>Lachnospiraceae</taxon>
        <taxon>Butyrivibrio</taxon>
    </lineage>
</organism>
<name>A0A1M6GRC7_BUTFI</name>
<evidence type="ECO:0000313" key="2">
    <source>
        <dbReference type="EMBL" id="SHJ12448.1"/>
    </source>
</evidence>
<evidence type="ECO:0000256" key="1">
    <source>
        <dbReference type="SAM" id="Phobius"/>
    </source>
</evidence>
<dbReference type="AlphaFoldDB" id="A0A1M6GRC7"/>
<dbReference type="PANTHER" id="PTHR35004:SF8">
    <property type="entry name" value="TRANSPOSASE RV3428C-RELATED"/>
    <property type="match status" value="1"/>
</dbReference>
<accession>A0A1M6GRC7</accession>
<keyword evidence="1" id="KW-0472">Membrane</keyword>
<dbReference type="GeneID" id="89511332"/>
<proteinExistence type="predicted"/>
<dbReference type="RefSeq" id="WP_073390570.1">
    <property type="nucleotide sequence ID" value="NZ_FQXK01000072.1"/>
</dbReference>
<reference evidence="3" key="1">
    <citation type="submission" date="2016-11" db="EMBL/GenBank/DDBJ databases">
        <authorList>
            <person name="Varghese N."/>
            <person name="Submissions S."/>
        </authorList>
    </citation>
    <scope>NUCLEOTIDE SEQUENCE [LARGE SCALE GENOMIC DNA]</scope>
    <source>
        <strain evidence="3">DSM 3071</strain>
    </source>
</reference>
<evidence type="ECO:0008006" key="4">
    <source>
        <dbReference type="Google" id="ProtNLM"/>
    </source>
</evidence>
<keyword evidence="1" id="KW-0812">Transmembrane</keyword>
<feature type="transmembrane region" description="Helical" evidence="1">
    <location>
        <begin position="276"/>
        <end position="296"/>
    </location>
</feature>
<evidence type="ECO:0000313" key="3">
    <source>
        <dbReference type="Proteomes" id="UP000184278"/>
    </source>
</evidence>
<dbReference type="Proteomes" id="UP000184278">
    <property type="component" value="Unassembled WGS sequence"/>
</dbReference>
<keyword evidence="1" id="KW-1133">Transmembrane helix</keyword>
<dbReference type="STRING" id="1121131.SAMN02745229_04127"/>